<feature type="transmembrane region" description="Helical" evidence="3">
    <location>
        <begin position="310"/>
        <end position="329"/>
    </location>
</feature>
<evidence type="ECO:0000313" key="4">
    <source>
        <dbReference type="Proteomes" id="UP000694865"/>
    </source>
</evidence>
<dbReference type="Pfam" id="PF12576">
    <property type="entry name" value="DUF3754"/>
    <property type="match status" value="1"/>
</dbReference>
<reference evidence="5" key="1">
    <citation type="submission" date="2025-08" db="UniProtKB">
        <authorList>
            <consortium name="RefSeq"/>
        </authorList>
    </citation>
    <scope>IDENTIFICATION</scope>
    <source>
        <tissue evidence="5">Testes</tissue>
    </source>
</reference>
<evidence type="ECO:0000256" key="3">
    <source>
        <dbReference type="SAM" id="Phobius"/>
    </source>
</evidence>
<keyword evidence="3" id="KW-0812">Transmembrane</keyword>
<evidence type="ECO:0000256" key="1">
    <source>
        <dbReference type="ARBA" id="ARBA00022553"/>
    </source>
</evidence>
<keyword evidence="3" id="KW-0472">Membrane</keyword>
<evidence type="ECO:0000256" key="2">
    <source>
        <dbReference type="SAM" id="MobiDB-lite"/>
    </source>
</evidence>
<sequence length="510" mass="58872">MAACSRILQEGSRISRMFRCNSALKLRITHWGRVSASYSTSPQPTTPSEPVPTVEPSIELPGEDEHRERFIPISRRSLMRNLLQEEKFFTEDEKKKFEEFAVSLDTAITNHYHSILVELKALFDPINPDKDTIATRKWLRREKLDNEFWLLQKLALVMQKANFHELPKQVVEQALDEHTAEEGVKVSVDPNSYDVLRYWALGRETPIVRYTMSQKLQRKFTGLFAKETGDTKPMDYYKRVVVAVRPKTEEKLLLKMFKEVPIKALEQLLPDGKIKMTVLDKYILSTSIGLGALALLVKAVTFMAHMQVQWTLLVVSITGIVGIQAWTGYKNRHNRYLAQLSRMLYFKNVANNRGLLTLLVDRAEDELFKETILTYSFLLAQRPPSHLEQGAKDGPSVVYPVKSGGITSSMLEQKVEDWVYEKTNENVEFDSDEPVKLLESYGILTDSDSLLTVHPLDAALRNLPTRPTSLVTNVEEFDLELEEGYEREYYERESVYKSSEKRWKMFGWFK</sequence>
<keyword evidence="4" id="KW-1185">Reference proteome</keyword>
<dbReference type="PANTHER" id="PTHR16095">
    <property type="entry name" value="TRANSMEMBRANE PROTEIN 143 FAMILY MEMBER"/>
    <property type="match status" value="1"/>
</dbReference>
<accession>A0ABM0GQJ7</accession>
<dbReference type="GeneID" id="100377025"/>
<organism evidence="4 5">
    <name type="scientific">Saccoglossus kowalevskii</name>
    <name type="common">Acorn worm</name>
    <dbReference type="NCBI Taxonomy" id="10224"/>
    <lineage>
        <taxon>Eukaryota</taxon>
        <taxon>Metazoa</taxon>
        <taxon>Hemichordata</taxon>
        <taxon>Enteropneusta</taxon>
        <taxon>Harrimaniidae</taxon>
        <taxon>Saccoglossus</taxon>
    </lineage>
</organism>
<keyword evidence="3" id="KW-1133">Transmembrane helix</keyword>
<feature type="transmembrane region" description="Helical" evidence="3">
    <location>
        <begin position="282"/>
        <end position="304"/>
    </location>
</feature>
<dbReference type="Proteomes" id="UP000694865">
    <property type="component" value="Unplaced"/>
</dbReference>
<evidence type="ECO:0000313" key="5">
    <source>
        <dbReference type="RefSeq" id="XP_002735106.1"/>
    </source>
</evidence>
<dbReference type="RefSeq" id="XP_002735106.1">
    <property type="nucleotide sequence ID" value="XM_002735060.2"/>
</dbReference>
<proteinExistence type="predicted"/>
<name>A0ABM0GQJ7_SACKO</name>
<keyword evidence="1" id="KW-0597">Phosphoprotein</keyword>
<protein>
    <submittedName>
        <fullName evidence="5">Transmembrane protein 143-like</fullName>
    </submittedName>
</protein>
<dbReference type="InterPro" id="IPR022227">
    <property type="entry name" value="DUF3754"/>
</dbReference>
<gene>
    <name evidence="5" type="primary">LOC100377025</name>
</gene>
<feature type="region of interest" description="Disordered" evidence="2">
    <location>
        <begin position="36"/>
        <end position="59"/>
    </location>
</feature>
<dbReference type="PANTHER" id="PTHR16095:SF11">
    <property type="entry name" value="TRANSMEMBRANE PROTEIN 143"/>
    <property type="match status" value="1"/>
</dbReference>